<dbReference type="FunFam" id="3.40.109.10:FF:000001">
    <property type="entry name" value="Nitroreductase family"/>
    <property type="match status" value="1"/>
</dbReference>
<evidence type="ECO:0000256" key="2">
    <source>
        <dbReference type="ARBA" id="ARBA00004496"/>
    </source>
</evidence>
<evidence type="ECO:0000256" key="5">
    <source>
        <dbReference type="ARBA" id="ARBA00023002"/>
    </source>
</evidence>
<dbReference type="InterPro" id="IPR029479">
    <property type="entry name" value="Nitroreductase"/>
</dbReference>
<sequence>MTTSSQPTTASLLSASETRISCYELTSTSPIPDTRIHDIIAHTIKHTPSSFNVQSARAVILLKTDHKKLWDLADNVAKKVHPEAYANMLGKMISGFKEGYGTVLWLEDDEALKGLAAKNPLFGDLVPGWGEVSNGMHQFVAWTALELEGLGCNLQHFNFMHEFSEEVSKEWNLPTKWKLKAQLVFGTPVNGLVRKRERTYKPLEERVQIFGA</sequence>
<dbReference type="GO" id="GO:0016491">
    <property type="term" value="F:oxidoreductase activity"/>
    <property type="evidence" value="ECO:0007669"/>
    <property type="project" value="UniProtKB-KW"/>
</dbReference>
<evidence type="ECO:0000256" key="4">
    <source>
        <dbReference type="ARBA" id="ARBA00022490"/>
    </source>
</evidence>
<proteinExistence type="inferred from homology"/>
<evidence type="ECO:0000259" key="7">
    <source>
        <dbReference type="Pfam" id="PF00881"/>
    </source>
</evidence>
<evidence type="ECO:0000256" key="3">
    <source>
        <dbReference type="ARBA" id="ARBA00007118"/>
    </source>
</evidence>
<feature type="domain" description="Nitroreductase" evidence="7">
    <location>
        <begin position="18"/>
        <end position="186"/>
    </location>
</feature>
<keyword evidence="5" id="KW-0560">Oxidoreductase</keyword>
<dbReference type="Gene3D" id="3.40.109.10">
    <property type="entry name" value="NADH Oxidase"/>
    <property type="match status" value="1"/>
</dbReference>
<comment type="similarity">
    <text evidence="3">Belongs to the nitroreductase family.</text>
</comment>
<dbReference type="Pfam" id="PF00881">
    <property type="entry name" value="Nitroreductase"/>
    <property type="match status" value="1"/>
</dbReference>
<organism evidence="8 9">
    <name type="scientific">Pseudocercospora eumusae</name>
    <dbReference type="NCBI Taxonomy" id="321146"/>
    <lineage>
        <taxon>Eukaryota</taxon>
        <taxon>Fungi</taxon>
        <taxon>Dikarya</taxon>
        <taxon>Ascomycota</taxon>
        <taxon>Pezizomycotina</taxon>
        <taxon>Dothideomycetes</taxon>
        <taxon>Dothideomycetidae</taxon>
        <taxon>Mycosphaerellales</taxon>
        <taxon>Mycosphaerellaceae</taxon>
        <taxon>Pseudocercospora</taxon>
    </lineage>
</organism>
<reference evidence="8 9" key="1">
    <citation type="submission" date="2015-07" db="EMBL/GenBank/DDBJ databases">
        <title>Comparative genomics of the Sigatoka disease complex on banana suggests a link between parallel evolutionary changes in Pseudocercospora fijiensis and Pseudocercospora eumusae and increased virulence on the banana host.</title>
        <authorList>
            <person name="Chang T.-C."/>
            <person name="Salvucci A."/>
            <person name="Crous P.W."/>
            <person name="Stergiopoulos I."/>
        </authorList>
    </citation>
    <scope>NUCLEOTIDE SEQUENCE [LARGE SCALE GENOMIC DNA]</scope>
    <source>
        <strain evidence="8 9">CBS 114824</strain>
    </source>
</reference>
<dbReference type="InterPro" id="IPR033877">
    <property type="entry name" value="Frm2/Hbn1"/>
</dbReference>
<evidence type="ECO:0000256" key="6">
    <source>
        <dbReference type="ARBA" id="ARBA00023242"/>
    </source>
</evidence>
<keyword evidence="6" id="KW-0539">Nucleus</keyword>
<dbReference type="CDD" id="cd02140">
    <property type="entry name" value="Frm2-like"/>
    <property type="match status" value="1"/>
</dbReference>
<dbReference type="InterPro" id="IPR000415">
    <property type="entry name" value="Nitroreductase-like"/>
</dbReference>
<dbReference type="PANTHER" id="PTHR43035">
    <property type="entry name" value="FATTY ACID REPRESSION MUTANT PROTEIN 2-RELATED"/>
    <property type="match status" value="1"/>
</dbReference>
<dbReference type="Proteomes" id="UP000070133">
    <property type="component" value="Unassembled WGS sequence"/>
</dbReference>
<dbReference type="GO" id="GO:0005634">
    <property type="term" value="C:nucleus"/>
    <property type="evidence" value="ECO:0007669"/>
    <property type="project" value="UniProtKB-SubCell"/>
</dbReference>
<keyword evidence="4" id="KW-0963">Cytoplasm</keyword>
<comment type="subcellular location">
    <subcellularLocation>
        <location evidence="2">Cytoplasm</location>
    </subcellularLocation>
    <subcellularLocation>
        <location evidence="1">Nucleus</location>
    </subcellularLocation>
</comment>
<accession>A0A139HG52</accession>
<dbReference type="GO" id="GO:0034599">
    <property type="term" value="P:cellular response to oxidative stress"/>
    <property type="evidence" value="ECO:0007669"/>
    <property type="project" value="InterPro"/>
</dbReference>
<dbReference type="GO" id="GO:0005737">
    <property type="term" value="C:cytoplasm"/>
    <property type="evidence" value="ECO:0007669"/>
    <property type="project" value="UniProtKB-SubCell"/>
</dbReference>
<dbReference type="AlphaFoldDB" id="A0A139HG52"/>
<gene>
    <name evidence="8" type="ORF">AC578_9538</name>
</gene>
<protein>
    <recommendedName>
        <fullName evidence="7">Nitroreductase domain-containing protein</fullName>
    </recommendedName>
</protein>
<name>A0A139HG52_9PEZI</name>
<dbReference type="PANTHER" id="PTHR43035:SF1">
    <property type="entry name" value="FATTY ACID REPRESSION MUTANT PROTEIN 2-RELATED"/>
    <property type="match status" value="1"/>
</dbReference>
<evidence type="ECO:0000256" key="1">
    <source>
        <dbReference type="ARBA" id="ARBA00004123"/>
    </source>
</evidence>
<dbReference type="EMBL" id="LFZN01000055">
    <property type="protein sequence ID" value="KXT01420.1"/>
    <property type="molecule type" value="Genomic_DNA"/>
</dbReference>
<comment type="caution">
    <text evidence="8">The sequence shown here is derived from an EMBL/GenBank/DDBJ whole genome shotgun (WGS) entry which is preliminary data.</text>
</comment>
<dbReference type="OrthoDB" id="2138173at2759"/>
<evidence type="ECO:0000313" key="9">
    <source>
        <dbReference type="Proteomes" id="UP000070133"/>
    </source>
</evidence>
<dbReference type="STRING" id="321146.A0A139HG52"/>
<evidence type="ECO:0000313" key="8">
    <source>
        <dbReference type="EMBL" id="KXT01420.1"/>
    </source>
</evidence>
<dbReference type="SUPFAM" id="SSF55469">
    <property type="entry name" value="FMN-dependent nitroreductase-like"/>
    <property type="match status" value="1"/>
</dbReference>
<keyword evidence="9" id="KW-1185">Reference proteome</keyword>